<protein>
    <submittedName>
        <fullName evidence="1">Uncharacterized protein</fullName>
    </submittedName>
</protein>
<keyword evidence="2" id="KW-1185">Reference proteome</keyword>
<dbReference type="RefSeq" id="WP_005862925.1">
    <property type="nucleotide sequence ID" value="NZ_AAYA01000017.1"/>
</dbReference>
<gene>
    <name evidence="1" type="ORF">SSE37_15431</name>
</gene>
<accession>A3K9B5</accession>
<reference evidence="1 2" key="1">
    <citation type="submission" date="2006-06" db="EMBL/GenBank/DDBJ databases">
        <authorList>
            <person name="Moran M.A."/>
            <person name="Ferriera S."/>
            <person name="Johnson J."/>
            <person name="Kravitz S."/>
            <person name="Beeson K."/>
            <person name="Sutton G."/>
            <person name="Rogers Y.-H."/>
            <person name="Friedman R."/>
            <person name="Frazier M."/>
            <person name="Venter J.C."/>
        </authorList>
    </citation>
    <scope>NUCLEOTIDE SEQUENCE [LARGE SCALE GENOMIC DNA]</scope>
    <source>
        <strain evidence="1 2">E-37</strain>
    </source>
</reference>
<dbReference type="Proteomes" id="UP000005713">
    <property type="component" value="Unassembled WGS sequence"/>
</dbReference>
<dbReference type="AlphaFoldDB" id="A3K9B5"/>
<sequence length="126" mass="13428">MKTVLKVLGGLVLVVALFAGAMFFFTSGSRDIARQFVTLSTTGGHDEARALLHPGLQDQLSTDKMAEMFAGAKPYEKVSFSSVSTGTGKPTTLEGTATTVDGCMSVLKFELLNEQIVGFDMSPLCR</sequence>
<name>A3K9B5_SAGS3</name>
<proteinExistence type="predicted"/>
<dbReference type="OrthoDB" id="7868180at2"/>
<evidence type="ECO:0000313" key="1">
    <source>
        <dbReference type="EMBL" id="EBA06287.1"/>
    </source>
</evidence>
<evidence type="ECO:0000313" key="2">
    <source>
        <dbReference type="Proteomes" id="UP000005713"/>
    </source>
</evidence>
<dbReference type="eggNOG" id="ENOG5033GUY">
    <property type="taxonomic scope" value="Bacteria"/>
</dbReference>
<dbReference type="EMBL" id="AAYA01000017">
    <property type="protein sequence ID" value="EBA06287.1"/>
    <property type="molecule type" value="Genomic_DNA"/>
</dbReference>
<organism evidence="1 2">
    <name type="scientific">Sagittula stellata (strain ATCC 700073 / DSM 11524 / E-37)</name>
    <dbReference type="NCBI Taxonomy" id="388399"/>
    <lineage>
        <taxon>Bacteria</taxon>
        <taxon>Pseudomonadati</taxon>
        <taxon>Pseudomonadota</taxon>
        <taxon>Alphaproteobacteria</taxon>
        <taxon>Rhodobacterales</taxon>
        <taxon>Roseobacteraceae</taxon>
        <taxon>Sagittula</taxon>
    </lineage>
</organism>
<comment type="caution">
    <text evidence="1">The sequence shown here is derived from an EMBL/GenBank/DDBJ whole genome shotgun (WGS) entry which is preliminary data.</text>
</comment>